<sequence>MPLQLPVSNQQLQFHGVRQRPCRRPLGPHLEHLHPGPSAQAWTSRELQFDLIPCPKPGRGSVDPCDIPASTTASTSSCFCFFCFFCLQHVTFPRCATSHVLEPFYVRAPGEVFCHFSNGAPQGRWRKKGGHREANPCSAAPNSMRVADIPIRDLRLSWSL</sequence>
<protein>
    <submittedName>
        <fullName evidence="1">Uncharacterized protein</fullName>
    </submittedName>
</protein>
<dbReference type="EMBL" id="JBBPDW010000064">
    <property type="protein sequence ID" value="KAK7530110.1"/>
    <property type="molecule type" value="Genomic_DNA"/>
</dbReference>
<organism evidence="1 2">
    <name type="scientific">Phyllosticta citricarpa</name>
    <dbReference type="NCBI Taxonomy" id="55181"/>
    <lineage>
        <taxon>Eukaryota</taxon>
        <taxon>Fungi</taxon>
        <taxon>Dikarya</taxon>
        <taxon>Ascomycota</taxon>
        <taxon>Pezizomycotina</taxon>
        <taxon>Dothideomycetes</taxon>
        <taxon>Dothideomycetes incertae sedis</taxon>
        <taxon>Botryosphaeriales</taxon>
        <taxon>Phyllostictaceae</taxon>
        <taxon>Phyllosticta</taxon>
    </lineage>
</organism>
<accession>A0ABR1L4E3</accession>
<evidence type="ECO:0000313" key="2">
    <source>
        <dbReference type="Proteomes" id="UP001365128"/>
    </source>
</evidence>
<comment type="caution">
    <text evidence="1">The sequence shown here is derived from an EMBL/GenBank/DDBJ whole genome shotgun (WGS) entry which is preliminary data.</text>
</comment>
<proteinExistence type="predicted"/>
<reference evidence="1 2" key="1">
    <citation type="submission" date="2024-04" db="EMBL/GenBank/DDBJ databases">
        <title>Phyllosticta paracitricarpa is synonymous to the EU quarantine fungus P. citricarpa based on phylogenomic analyses.</title>
        <authorList>
            <consortium name="Lawrence Berkeley National Laboratory"/>
            <person name="Van Ingen-Buijs V.A."/>
            <person name="Van Westerhoven A.C."/>
            <person name="Haridas S."/>
            <person name="Skiadas P."/>
            <person name="Martin F."/>
            <person name="Groenewald J.Z."/>
            <person name="Crous P.W."/>
            <person name="Seidl M.F."/>
        </authorList>
    </citation>
    <scope>NUCLEOTIDE SEQUENCE [LARGE SCALE GENOMIC DNA]</scope>
    <source>
        <strain evidence="1 2">CBS 122670</strain>
    </source>
</reference>
<keyword evidence="2" id="KW-1185">Reference proteome</keyword>
<gene>
    <name evidence="1" type="ORF">IWX46DRAFT_406965</name>
</gene>
<dbReference type="Proteomes" id="UP001365128">
    <property type="component" value="Unassembled WGS sequence"/>
</dbReference>
<name>A0ABR1L4E3_9PEZI</name>
<evidence type="ECO:0000313" key="1">
    <source>
        <dbReference type="EMBL" id="KAK7530110.1"/>
    </source>
</evidence>